<dbReference type="Gramene" id="EOY13714">
    <property type="protein sequence ID" value="EOY13714"/>
    <property type="gene ID" value="TCM_032349"/>
</dbReference>
<feature type="domain" description="GST N-terminal" evidence="7">
    <location>
        <begin position="1"/>
        <end position="36"/>
    </location>
</feature>
<comment type="catalytic activity">
    <reaction evidence="6">
        <text>RX + glutathione = an S-substituted glutathione + a halide anion + H(+)</text>
        <dbReference type="Rhea" id="RHEA:16437"/>
        <dbReference type="ChEBI" id="CHEBI:15378"/>
        <dbReference type="ChEBI" id="CHEBI:16042"/>
        <dbReference type="ChEBI" id="CHEBI:17792"/>
        <dbReference type="ChEBI" id="CHEBI:57925"/>
        <dbReference type="ChEBI" id="CHEBI:90779"/>
        <dbReference type="EC" id="2.5.1.18"/>
    </reaction>
</comment>
<dbReference type="InterPro" id="IPR004046">
    <property type="entry name" value="GST_C"/>
</dbReference>
<evidence type="ECO:0000256" key="1">
    <source>
        <dbReference type="ARBA" id="ARBA00004514"/>
    </source>
</evidence>
<evidence type="ECO:0000256" key="6">
    <source>
        <dbReference type="ARBA" id="ARBA00047960"/>
    </source>
</evidence>
<keyword evidence="10" id="KW-1185">Reference proteome</keyword>
<dbReference type="SUPFAM" id="SSF47616">
    <property type="entry name" value="GST C-terminal domain-like"/>
    <property type="match status" value="1"/>
</dbReference>
<dbReference type="GO" id="GO:0006749">
    <property type="term" value="P:glutathione metabolic process"/>
    <property type="evidence" value="ECO:0000318"/>
    <property type="project" value="GO_Central"/>
</dbReference>
<sequence length="144" mass="16375">MNPIHKKVPVLIHKERPICESLILLEYIDEIFAIGSKLWTSASDEAKKAAKELVENLKTLEEELGEKPYFGGDTFSFVDFALIAFSSFFHSFETLGNFSMEAECPRLVAWANRCMERESVSKSLFDKFKTHEAVLGLKKMSGFD</sequence>
<organism evidence="9 10">
    <name type="scientific">Theobroma cacao</name>
    <name type="common">Cacao</name>
    <name type="synonym">Cocoa</name>
    <dbReference type="NCBI Taxonomy" id="3641"/>
    <lineage>
        <taxon>Eukaryota</taxon>
        <taxon>Viridiplantae</taxon>
        <taxon>Streptophyta</taxon>
        <taxon>Embryophyta</taxon>
        <taxon>Tracheophyta</taxon>
        <taxon>Spermatophyta</taxon>
        <taxon>Magnoliopsida</taxon>
        <taxon>eudicotyledons</taxon>
        <taxon>Gunneridae</taxon>
        <taxon>Pentapetalae</taxon>
        <taxon>rosids</taxon>
        <taxon>malvids</taxon>
        <taxon>Malvales</taxon>
        <taxon>Malvaceae</taxon>
        <taxon>Byttnerioideae</taxon>
        <taxon>Theobroma</taxon>
    </lineage>
</organism>
<dbReference type="HOGENOM" id="CLU_011226_18_2_1"/>
<dbReference type="InterPro" id="IPR004045">
    <property type="entry name" value="Glutathione_S-Trfase_N"/>
</dbReference>
<feature type="domain" description="GST C-terminal" evidence="8">
    <location>
        <begin position="14"/>
        <end position="143"/>
    </location>
</feature>
<evidence type="ECO:0000259" key="8">
    <source>
        <dbReference type="PROSITE" id="PS50405"/>
    </source>
</evidence>
<dbReference type="InterPro" id="IPR010987">
    <property type="entry name" value="Glutathione-S-Trfase_C-like"/>
</dbReference>
<dbReference type="PROSITE" id="PS50405">
    <property type="entry name" value="GST_CTER"/>
    <property type="match status" value="1"/>
</dbReference>
<dbReference type="Pfam" id="PF02798">
    <property type="entry name" value="GST_N"/>
    <property type="match status" value="1"/>
</dbReference>
<dbReference type="GO" id="GO:0005737">
    <property type="term" value="C:cytoplasm"/>
    <property type="evidence" value="ECO:0000318"/>
    <property type="project" value="GO_Central"/>
</dbReference>
<dbReference type="eggNOG" id="KOG0406">
    <property type="taxonomic scope" value="Eukaryota"/>
</dbReference>
<accession>A0A061FGZ9</accession>
<evidence type="ECO:0000256" key="5">
    <source>
        <dbReference type="ARBA" id="ARBA00025743"/>
    </source>
</evidence>
<dbReference type="Gene3D" id="1.20.1050.10">
    <property type="match status" value="1"/>
</dbReference>
<evidence type="ECO:0000313" key="9">
    <source>
        <dbReference type="EMBL" id="EOY13714.1"/>
    </source>
</evidence>
<comment type="subcellular location">
    <subcellularLocation>
        <location evidence="1">Cytoplasm</location>
        <location evidence="1">Cytosol</location>
    </subcellularLocation>
</comment>
<dbReference type="Gene3D" id="3.40.30.10">
    <property type="entry name" value="Glutaredoxin"/>
    <property type="match status" value="1"/>
</dbReference>
<keyword evidence="3" id="KW-0216">Detoxification</keyword>
<dbReference type="CDD" id="cd03185">
    <property type="entry name" value="GST_C_Tau"/>
    <property type="match status" value="1"/>
</dbReference>
<evidence type="ECO:0000313" key="10">
    <source>
        <dbReference type="Proteomes" id="UP000026915"/>
    </source>
</evidence>
<reference evidence="9 10" key="1">
    <citation type="journal article" date="2013" name="Genome Biol.">
        <title>The genome sequence of the most widely cultivated cacao type and its use to identify candidate genes regulating pod color.</title>
        <authorList>
            <person name="Motamayor J.C."/>
            <person name="Mockaitis K."/>
            <person name="Schmutz J."/>
            <person name="Haiminen N."/>
            <person name="Iii D.L."/>
            <person name="Cornejo O."/>
            <person name="Findley S.D."/>
            <person name="Zheng P."/>
            <person name="Utro F."/>
            <person name="Royaert S."/>
            <person name="Saski C."/>
            <person name="Jenkins J."/>
            <person name="Podicheti R."/>
            <person name="Zhao M."/>
            <person name="Scheffler B.E."/>
            <person name="Stack J.C."/>
            <person name="Feltus F.A."/>
            <person name="Mustiga G.M."/>
            <person name="Amores F."/>
            <person name="Phillips W."/>
            <person name="Marelli J.P."/>
            <person name="May G.D."/>
            <person name="Shapiro H."/>
            <person name="Ma J."/>
            <person name="Bustamante C.D."/>
            <person name="Schnell R.J."/>
            <person name="Main D."/>
            <person name="Gilbert D."/>
            <person name="Parida L."/>
            <person name="Kuhn D.N."/>
        </authorList>
    </citation>
    <scope>NUCLEOTIDE SEQUENCE [LARGE SCALE GENOMIC DNA]</scope>
    <source>
        <strain evidence="10">cv. Matina 1-6</strain>
    </source>
</reference>
<dbReference type="InterPro" id="IPR045074">
    <property type="entry name" value="GST_C_Tau"/>
</dbReference>
<gene>
    <name evidence="9" type="ORF">TCM_032349</name>
</gene>
<evidence type="ECO:0000259" key="7">
    <source>
        <dbReference type="PROSITE" id="PS50404"/>
    </source>
</evidence>
<proteinExistence type="inferred from homology"/>
<dbReference type="PROSITE" id="PS50404">
    <property type="entry name" value="GST_NTER"/>
    <property type="match status" value="1"/>
</dbReference>
<comment type="similarity">
    <text evidence="5">Belongs to the GST superfamily. Tau family.</text>
</comment>
<dbReference type="Proteomes" id="UP000026915">
    <property type="component" value="Chromosome 7"/>
</dbReference>
<dbReference type="PANTHER" id="PTHR11260:SF773">
    <property type="entry name" value="GLUTATHIONE S-TRANSFERASE U26"/>
    <property type="match status" value="1"/>
</dbReference>
<dbReference type="Pfam" id="PF00043">
    <property type="entry name" value="GST_C"/>
    <property type="match status" value="1"/>
</dbReference>
<evidence type="ECO:0000256" key="3">
    <source>
        <dbReference type="ARBA" id="ARBA00022575"/>
    </source>
</evidence>
<keyword evidence="4" id="KW-0808">Transferase</keyword>
<dbReference type="InterPro" id="IPR036249">
    <property type="entry name" value="Thioredoxin-like_sf"/>
</dbReference>
<protein>
    <recommendedName>
        <fullName evidence="2">glutathione transferase</fullName>
        <ecNumber evidence="2">2.5.1.18</ecNumber>
    </recommendedName>
</protein>
<dbReference type="GO" id="GO:0009407">
    <property type="term" value="P:toxin catabolic process"/>
    <property type="evidence" value="ECO:0007669"/>
    <property type="project" value="UniProtKB-ARBA"/>
</dbReference>
<evidence type="ECO:0000256" key="4">
    <source>
        <dbReference type="ARBA" id="ARBA00022679"/>
    </source>
</evidence>
<dbReference type="InterPro" id="IPR045073">
    <property type="entry name" value="Omega/Tau-like"/>
</dbReference>
<dbReference type="SUPFAM" id="SSF52833">
    <property type="entry name" value="Thioredoxin-like"/>
    <property type="match status" value="1"/>
</dbReference>
<dbReference type="InParanoid" id="A0A061FGZ9"/>
<dbReference type="AlphaFoldDB" id="A0A061FGZ9"/>
<dbReference type="EC" id="2.5.1.18" evidence="2"/>
<dbReference type="GO" id="GO:0005829">
    <property type="term" value="C:cytosol"/>
    <property type="evidence" value="ECO:0007669"/>
    <property type="project" value="UniProtKB-SubCell"/>
</dbReference>
<dbReference type="EMBL" id="CM001885">
    <property type="protein sequence ID" value="EOY13714.1"/>
    <property type="molecule type" value="Genomic_DNA"/>
</dbReference>
<dbReference type="InterPro" id="IPR036282">
    <property type="entry name" value="Glutathione-S-Trfase_C_sf"/>
</dbReference>
<name>A0A061FGZ9_THECC</name>
<dbReference type="PANTHER" id="PTHR11260">
    <property type="entry name" value="GLUTATHIONE S-TRANSFERASE, GST, SUPERFAMILY, GST DOMAIN CONTAINING"/>
    <property type="match status" value="1"/>
</dbReference>
<dbReference type="GO" id="GO:0004364">
    <property type="term" value="F:glutathione transferase activity"/>
    <property type="evidence" value="ECO:0000318"/>
    <property type="project" value="GO_Central"/>
</dbReference>
<evidence type="ECO:0000256" key="2">
    <source>
        <dbReference type="ARBA" id="ARBA00012452"/>
    </source>
</evidence>